<reference evidence="1" key="1">
    <citation type="submission" date="2024-05" db="EMBL/GenBank/DDBJ databases">
        <title>Planctomycetes of the genus Singulisphaera possess chitinolytic capabilities.</title>
        <authorList>
            <person name="Ivanova A."/>
        </authorList>
    </citation>
    <scope>NUCLEOTIDE SEQUENCE</scope>
    <source>
        <strain evidence="1">Ch08T</strain>
    </source>
</reference>
<dbReference type="AlphaFoldDB" id="A0AAU7CKA9"/>
<gene>
    <name evidence="1" type="ORF">V5E97_07915</name>
</gene>
<dbReference type="EMBL" id="CP155447">
    <property type="protein sequence ID" value="XBH05947.1"/>
    <property type="molecule type" value="Genomic_DNA"/>
</dbReference>
<proteinExistence type="predicted"/>
<dbReference type="RefSeq" id="WP_406698798.1">
    <property type="nucleotide sequence ID" value="NZ_CP155447.1"/>
</dbReference>
<name>A0AAU7CKA9_9BACT</name>
<accession>A0AAU7CKA9</accession>
<protein>
    <submittedName>
        <fullName evidence="1">Uncharacterized protein</fullName>
    </submittedName>
</protein>
<evidence type="ECO:0000313" key="1">
    <source>
        <dbReference type="EMBL" id="XBH05947.1"/>
    </source>
</evidence>
<sequence length="312" mass="34718">MANKPIMKYPKNPLAKWPPTGGIPYPASAFASWWTAAEACSRDNVWDVIYFNFQTTDGAEVNYYMANLLGCNVLTKNKKDFKFARKDAMPITIYLPPPGWQMDPSVGVPPKPQRPPMGFGDVAAAQIVLSTLGSAPMGWINFHIGPYHINTLEFRKIADRIRSGTFAVYRLPGDAEKAEYDPEANALHIRFGWDIVDKANIVHEAVHAIFDLKKACNIFTLDDEAAAYLAESLYAQAYVLPSDRRQLVGRYEEDQAIFMQSYLLARSVLEGAELGDADFDPLRNAIANHSEYKAGSRGVAAYDGVYEMGPVH</sequence>
<organism evidence="1">
    <name type="scientific">Singulisphaera sp. Ch08</name>
    <dbReference type="NCBI Taxonomy" id="3120278"/>
    <lineage>
        <taxon>Bacteria</taxon>
        <taxon>Pseudomonadati</taxon>
        <taxon>Planctomycetota</taxon>
        <taxon>Planctomycetia</taxon>
        <taxon>Isosphaerales</taxon>
        <taxon>Isosphaeraceae</taxon>
        <taxon>Singulisphaera</taxon>
    </lineage>
</organism>